<dbReference type="Proteomes" id="UP000783686">
    <property type="component" value="Unassembled WGS sequence"/>
</dbReference>
<protein>
    <submittedName>
        <fullName evidence="3">Uncharacterized protein</fullName>
    </submittedName>
</protein>
<feature type="compositionally biased region" description="Gly residues" evidence="1">
    <location>
        <begin position="155"/>
        <end position="173"/>
    </location>
</feature>
<proteinExistence type="predicted"/>
<evidence type="ECO:0000313" key="3">
    <source>
        <dbReference type="EMBL" id="CAD5218981.1"/>
    </source>
</evidence>
<accession>A0A811KTA9</accession>
<keyword evidence="4" id="KW-1185">Reference proteome</keyword>
<dbReference type="EMBL" id="CAJFDH010000004">
    <property type="protein sequence ID" value="CAD5218981.1"/>
    <property type="molecule type" value="Genomic_DNA"/>
</dbReference>
<feature type="region of interest" description="Disordered" evidence="1">
    <location>
        <begin position="147"/>
        <end position="217"/>
    </location>
</feature>
<sequence length="304" mass="32224">MHSTAVLFLCSLALVTGQNLKCYSCEGKCDCRQPREELCPVTTFCYTLRSLADRKVVQRGCTTNCKNVNIFDNVCAMCRGSFCNMEPTDEFVQYSQNDDCVEYDRQKSSQGTLTTPGFTNGVRSGDLTQEMLRQGPEEMVAFNNNHGRQNLEGQSGIGNGAGLNGRQDIGGGSSINNGADIGNGAGVHPNPNVGNGAQYDNRNSRSEDVGGGAALNPRNDAILNRQTEIGNGGNLNNGYGLLNYNNDIGNGGQVGQGGAIGTGVQVNTPGYGPAPSVFDEQNSSISVSSAFTTIFTFIVCKLVL</sequence>
<dbReference type="OrthoDB" id="5875100at2759"/>
<keyword evidence="2" id="KW-0732">Signal</keyword>
<name>A0A811KTA9_9BILA</name>
<feature type="signal peptide" evidence="2">
    <location>
        <begin position="1"/>
        <end position="17"/>
    </location>
</feature>
<gene>
    <name evidence="3" type="ORF">BOKJ2_LOCUS8191</name>
</gene>
<evidence type="ECO:0000313" key="4">
    <source>
        <dbReference type="Proteomes" id="UP000614601"/>
    </source>
</evidence>
<dbReference type="AlphaFoldDB" id="A0A811KTA9"/>
<feature type="compositionally biased region" description="Polar residues" evidence="1">
    <location>
        <begin position="192"/>
        <end position="201"/>
    </location>
</feature>
<dbReference type="EMBL" id="CAJFCW020000004">
    <property type="protein sequence ID" value="CAG9112246.1"/>
    <property type="molecule type" value="Genomic_DNA"/>
</dbReference>
<feature type="chain" id="PRO_5035595193" evidence="2">
    <location>
        <begin position="18"/>
        <end position="304"/>
    </location>
</feature>
<evidence type="ECO:0000256" key="1">
    <source>
        <dbReference type="SAM" id="MobiDB-lite"/>
    </source>
</evidence>
<dbReference type="Proteomes" id="UP000614601">
    <property type="component" value="Unassembled WGS sequence"/>
</dbReference>
<reference evidence="3" key="1">
    <citation type="submission" date="2020-09" db="EMBL/GenBank/DDBJ databases">
        <authorList>
            <person name="Kikuchi T."/>
        </authorList>
    </citation>
    <scope>NUCLEOTIDE SEQUENCE</scope>
    <source>
        <strain evidence="3">SH1</strain>
    </source>
</reference>
<organism evidence="3 4">
    <name type="scientific">Bursaphelenchus okinawaensis</name>
    <dbReference type="NCBI Taxonomy" id="465554"/>
    <lineage>
        <taxon>Eukaryota</taxon>
        <taxon>Metazoa</taxon>
        <taxon>Ecdysozoa</taxon>
        <taxon>Nematoda</taxon>
        <taxon>Chromadorea</taxon>
        <taxon>Rhabditida</taxon>
        <taxon>Tylenchina</taxon>
        <taxon>Tylenchomorpha</taxon>
        <taxon>Aphelenchoidea</taxon>
        <taxon>Aphelenchoididae</taxon>
        <taxon>Bursaphelenchus</taxon>
    </lineage>
</organism>
<evidence type="ECO:0000256" key="2">
    <source>
        <dbReference type="SAM" id="SignalP"/>
    </source>
</evidence>
<comment type="caution">
    <text evidence="3">The sequence shown here is derived from an EMBL/GenBank/DDBJ whole genome shotgun (WGS) entry which is preliminary data.</text>
</comment>